<reference evidence="1" key="1">
    <citation type="journal article" date="2014" name="Front. Microbiol.">
        <title>High frequency of phylogenetically diverse reductive dehalogenase-homologous genes in deep subseafloor sedimentary metagenomes.</title>
        <authorList>
            <person name="Kawai M."/>
            <person name="Futagami T."/>
            <person name="Toyoda A."/>
            <person name="Takaki Y."/>
            <person name="Nishi S."/>
            <person name="Hori S."/>
            <person name="Arai W."/>
            <person name="Tsubouchi T."/>
            <person name="Morono Y."/>
            <person name="Uchiyama I."/>
            <person name="Ito T."/>
            <person name="Fujiyama A."/>
            <person name="Inagaki F."/>
            <person name="Takami H."/>
        </authorList>
    </citation>
    <scope>NUCLEOTIDE SEQUENCE</scope>
    <source>
        <strain evidence="1">Expedition CK06-06</strain>
    </source>
</reference>
<sequence>MPTNIEEEDILRKKVWKIINLVQANQLFVHYKELSIKFLAEKSKKV</sequence>
<feature type="non-terminal residue" evidence="1">
    <location>
        <position position="46"/>
    </location>
</feature>
<dbReference type="AlphaFoldDB" id="X1IZQ2"/>
<organism evidence="1">
    <name type="scientific">marine sediment metagenome</name>
    <dbReference type="NCBI Taxonomy" id="412755"/>
    <lineage>
        <taxon>unclassified sequences</taxon>
        <taxon>metagenomes</taxon>
        <taxon>ecological metagenomes</taxon>
    </lineage>
</organism>
<comment type="caution">
    <text evidence="1">The sequence shown here is derived from an EMBL/GenBank/DDBJ whole genome shotgun (WGS) entry which is preliminary data.</text>
</comment>
<dbReference type="EMBL" id="BARU01034347">
    <property type="protein sequence ID" value="GAH63008.1"/>
    <property type="molecule type" value="Genomic_DNA"/>
</dbReference>
<accession>X1IZQ2</accession>
<gene>
    <name evidence="1" type="ORF">S03H2_53925</name>
</gene>
<protein>
    <submittedName>
        <fullName evidence="1">Uncharacterized protein</fullName>
    </submittedName>
</protein>
<name>X1IZQ2_9ZZZZ</name>
<proteinExistence type="predicted"/>
<evidence type="ECO:0000313" key="1">
    <source>
        <dbReference type="EMBL" id="GAH63008.1"/>
    </source>
</evidence>